<evidence type="ECO:0000259" key="1">
    <source>
        <dbReference type="Pfam" id="PF02887"/>
    </source>
</evidence>
<evidence type="ECO:0000313" key="2">
    <source>
        <dbReference type="EMBL" id="QOV09057.1"/>
    </source>
</evidence>
<dbReference type="EMBL" id="MW122882">
    <property type="protein sequence ID" value="QOV09057.1"/>
    <property type="molecule type" value="Genomic_DNA"/>
</dbReference>
<organism evidence="2">
    <name type="scientific">uncultured Dehalococcoidia bacterium</name>
    <dbReference type="NCBI Taxonomy" id="498747"/>
    <lineage>
        <taxon>Bacteria</taxon>
        <taxon>Bacillati</taxon>
        <taxon>Chloroflexota</taxon>
        <taxon>Dehalococcoidia</taxon>
        <taxon>environmental samples</taxon>
    </lineage>
</organism>
<dbReference type="Gene3D" id="3.40.1380.20">
    <property type="entry name" value="Pyruvate kinase, C-terminal domain"/>
    <property type="match status" value="1"/>
</dbReference>
<feature type="domain" description="Pyruvate kinase C-terminal" evidence="1">
    <location>
        <begin position="20"/>
        <end position="160"/>
    </location>
</feature>
<dbReference type="SUPFAM" id="SSF52935">
    <property type="entry name" value="PK C-terminal domain-like"/>
    <property type="match status" value="1"/>
</dbReference>
<dbReference type="AlphaFoldDB" id="A0A871YCB5"/>
<dbReference type="InterPro" id="IPR036918">
    <property type="entry name" value="Pyrv_Knase_C_sf"/>
</dbReference>
<name>A0A871YCB5_9CHLR</name>
<dbReference type="Pfam" id="PF02887">
    <property type="entry name" value="PK_C"/>
    <property type="match status" value="1"/>
</dbReference>
<accession>A0A871YCB5</accession>
<gene>
    <name evidence="2" type="ORF">HULAa30F3_00010</name>
</gene>
<proteinExistence type="predicted"/>
<sequence>MSVEGRIVYFDKPGRKNTDEVLTIVKRRAEETGIKTIVIPSVSGYTATRALEIIPHMNMVIVTAHTGYGTADVQAFPEELRKDITSRGIKILTAPHVFGGIFYAMKDMYQTATLGVEMANTLRILGQGMKVVCEAAMAACDAGLVQPGVEVFSVGGTDKGIDTAVTLNPVHVKDIFSLRVKEILCKPRMGGMYALT</sequence>
<protein>
    <recommendedName>
        <fullName evidence="1">Pyruvate kinase C-terminal domain-containing protein</fullName>
    </recommendedName>
</protein>
<reference evidence="2" key="1">
    <citation type="submission" date="2020-10" db="EMBL/GenBank/DDBJ databases">
        <title>Diverse heliorhodopsins detected via functional metagenomics in peat lake Actinobacteria, Chloroflexi and Archaea.</title>
        <authorList>
            <person name="Chazan A."/>
            <person name="Rozenberg A."/>
            <person name="Tahan R."/>
            <person name="Mannen K."/>
            <person name="Nagata T."/>
            <person name="Yaish S."/>
            <person name="Larom S."/>
            <person name="Kandori H."/>
            <person name="Inoue K."/>
            <person name="Beja O."/>
            <person name="Pushkarev A."/>
        </authorList>
    </citation>
    <scope>NUCLEOTIDE SEQUENCE</scope>
</reference>
<dbReference type="InterPro" id="IPR015795">
    <property type="entry name" value="Pyrv_Knase_C"/>
</dbReference>